<dbReference type="HAMAP" id="MF_01805">
    <property type="entry name" value="ScpA"/>
    <property type="match status" value="1"/>
</dbReference>
<proteinExistence type="inferred from homology"/>
<comment type="caution">
    <text evidence="4">The sequence shown here is derived from an EMBL/GenBank/DDBJ whole genome shotgun (WGS) entry which is preliminary data.</text>
</comment>
<feature type="region of interest" description="Disordered" evidence="3">
    <location>
        <begin position="1"/>
        <end position="98"/>
    </location>
</feature>
<dbReference type="Pfam" id="PF02616">
    <property type="entry name" value="SMC_ScpA"/>
    <property type="match status" value="1"/>
</dbReference>
<comment type="similarity">
    <text evidence="2">Belongs to the ScpA family.</text>
</comment>
<comment type="subunit">
    <text evidence="2">Component of a cohesin-like complex composed of ScpA, ScpB and the Smc homodimer, in which ScpA and ScpB bind to the head domain of Smc. The presence of the three proteins is required for the association of the complex with DNA.</text>
</comment>
<evidence type="ECO:0000313" key="5">
    <source>
        <dbReference type="Proteomes" id="UP000568106"/>
    </source>
</evidence>
<dbReference type="AlphaFoldDB" id="A0A7W8ILD6"/>
<feature type="compositionally biased region" description="Basic and acidic residues" evidence="3">
    <location>
        <begin position="76"/>
        <end position="91"/>
    </location>
</feature>
<reference evidence="4" key="1">
    <citation type="submission" date="2020-08" db="EMBL/GenBank/DDBJ databases">
        <title>Genomic Encyclopedia of Type Strains, Phase IV (KMG-V): Genome sequencing to study the core and pangenomes of soil and plant-associated prokaryotes.</title>
        <authorList>
            <person name="Whitman W."/>
        </authorList>
    </citation>
    <scope>NUCLEOTIDE SEQUENCE [LARGE SCALE GENOMIC DNA]</scope>
    <source>
        <strain evidence="4">M8UP27</strain>
    </source>
</reference>
<dbReference type="PANTHER" id="PTHR33969:SF2">
    <property type="entry name" value="SEGREGATION AND CONDENSATION PROTEIN A"/>
    <property type="match status" value="1"/>
</dbReference>
<keyword evidence="2" id="KW-0159">Chromosome partition</keyword>
<accession>A0A7W8ILD6</accession>
<organism evidence="4 5">
    <name type="scientific">Tunturiibacter empetritectus</name>
    <dbReference type="NCBI Taxonomy" id="3069691"/>
    <lineage>
        <taxon>Bacteria</taxon>
        <taxon>Pseudomonadati</taxon>
        <taxon>Acidobacteriota</taxon>
        <taxon>Terriglobia</taxon>
        <taxon>Terriglobales</taxon>
        <taxon>Acidobacteriaceae</taxon>
        <taxon>Tunturiibacter</taxon>
    </lineage>
</organism>
<keyword evidence="2" id="KW-0963">Cytoplasm</keyword>
<dbReference type="PANTHER" id="PTHR33969">
    <property type="entry name" value="SEGREGATION AND CONDENSATION PROTEIN A"/>
    <property type="match status" value="1"/>
</dbReference>
<dbReference type="Proteomes" id="UP000568106">
    <property type="component" value="Unassembled WGS sequence"/>
</dbReference>
<dbReference type="Gene3D" id="6.10.250.2410">
    <property type="match status" value="1"/>
</dbReference>
<keyword evidence="2" id="KW-0132">Cell division</keyword>
<feature type="compositionally biased region" description="Low complexity" evidence="3">
    <location>
        <begin position="30"/>
        <end position="48"/>
    </location>
</feature>
<evidence type="ECO:0000256" key="2">
    <source>
        <dbReference type="HAMAP-Rule" id="MF_01805"/>
    </source>
</evidence>
<gene>
    <name evidence="2" type="primary">scpA</name>
    <name evidence="4" type="ORF">HDF09_002990</name>
</gene>
<keyword evidence="2" id="KW-0131">Cell cycle</keyword>
<feature type="compositionally biased region" description="Low complexity" evidence="3">
    <location>
        <begin position="54"/>
        <end position="64"/>
    </location>
</feature>
<keyword evidence="5" id="KW-1185">Reference proteome</keyword>
<dbReference type="GO" id="GO:0007059">
    <property type="term" value="P:chromosome segregation"/>
    <property type="evidence" value="ECO:0007669"/>
    <property type="project" value="UniProtKB-UniRule"/>
</dbReference>
<dbReference type="InterPro" id="IPR003768">
    <property type="entry name" value="ScpA"/>
</dbReference>
<protein>
    <recommendedName>
        <fullName evidence="1 2">Segregation and condensation protein A</fullName>
    </recommendedName>
</protein>
<evidence type="ECO:0000256" key="1">
    <source>
        <dbReference type="ARBA" id="ARBA00044777"/>
    </source>
</evidence>
<feature type="compositionally biased region" description="Basic and acidic residues" evidence="3">
    <location>
        <begin position="1"/>
        <end position="21"/>
    </location>
</feature>
<name>A0A7W8ILD6_9BACT</name>
<dbReference type="GO" id="GO:0051301">
    <property type="term" value="P:cell division"/>
    <property type="evidence" value="ECO:0007669"/>
    <property type="project" value="UniProtKB-KW"/>
</dbReference>
<dbReference type="EMBL" id="JACHDY010000004">
    <property type="protein sequence ID" value="MBB5318293.1"/>
    <property type="molecule type" value="Genomic_DNA"/>
</dbReference>
<comment type="function">
    <text evidence="2">Participates in chromosomal partition during cell division. May act via the formation of a condensin-like complex containing Smc and ScpB that pull DNA away from mid-cell into both cell halves.</text>
</comment>
<dbReference type="GO" id="GO:0005737">
    <property type="term" value="C:cytoplasm"/>
    <property type="evidence" value="ECO:0007669"/>
    <property type="project" value="UniProtKB-SubCell"/>
</dbReference>
<evidence type="ECO:0000256" key="3">
    <source>
        <dbReference type="SAM" id="MobiDB-lite"/>
    </source>
</evidence>
<dbReference type="GO" id="GO:0006260">
    <property type="term" value="P:DNA replication"/>
    <property type="evidence" value="ECO:0007669"/>
    <property type="project" value="UniProtKB-UniRule"/>
</dbReference>
<evidence type="ECO:0000313" key="4">
    <source>
        <dbReference type="EMBL" id="MBB5318293.1"/>
    </source>
</evidence>
<sequence length="357" mass="40247">MPDETLPHESNPDAANAEERAVPAVEGDASEAVAAAPVELSSEVSSELAPEETPPASEAAEPFALQHPPVPSPAPDPKRVARDKDKEKEEASQSPFSVTVGQVYDGPLDLLLDLIRKQNIDIYDIPIARITSQFLEYTYHLKQVDVDSAGEFIYMASLLIHIKSKTLLPRDPSDVLSGDPEDPRRELVERLLEHERFKAAAQMLLQKQQIEEATWTNSGLKNFRRDIGEAGAPTLDEDREIDADTVDLVRVFQDILLRLRERPILNVDEESVTVAQMIDYVKRRLLMEDKPISLKRLLHNTHTERALICMFLAMLELVRLQAVLLHQPALQGDILIKKTENFDQVFTDQAQARDDWR</sequence>
<comment type="subcellular location">
    <subcellularLocation>
        <location evidence="2">Cytoplasm</location>
    </subcellularLocation>
    <text evidence="2">Associated with two foci at the outer edges of the nucleoid region in young cells, and at four foci within both cell halves in older cells.</text>
</comment>